<feature type="compositionally biased region" description="Low complexity" evidence="8">
    <location>
        <begin position="18"/>
        <end position="32"/>
    </location>
</feature>
<evidence type="ECO:0000256" key="6">
    <source>
        <dbReference type="ARBA" id="ARBA00023136"/>
    </source>
</evidence>
<organism evidence="10 11">
    <name type="scientific">Sphaerimonospora cavernae</name>
    <dbReference type="NCBI Taxonomy" id="1740611"/>
    <lineage>
        <taxon>Bacteria</taxon>
        <taxon>Bacillati</taxon>
        <taxon>Actinomycetota</taxon>
        <taxon>Actinomycetes</taxon>
        <taxon>Streptosporangiales</taxon>
        <taxon>Streptosporangiaceae</taxon>
        <taxon>Sphaerimonospora</taxon>
    </lineage>
</organism>
<evidence type="ECO:0000256" key="4">
    <source>
        <dbReference type="ARBA" id="ARBA00022692"/>
    </source>
</evidence>
<feature type="transmembrane region" description="Helical" evidence="7">
    <location>
        <begin position="144"/>
        <end position="165"/>
    </location>
</feature>
<gene>
    <name evidence="10" type="ORF">ACFHYQ_11210</name>
</gene>
<keyword evidence="3" id="KW-1003">Cell membrane</keyword>
<sequence>MTRESSSSTRSFVEQESRPPAQARAARAGGGRRPLVARLSHRMGRTATPYTFVSPFFLLFAAFGVFPLIYTAWVSLHDWNLLSSENPFIGLENYRELFADGYFWNAAFNTLSIGLLSAIPQLALALVLAHLLNRPLRAQTLWRITLLLPNVTSVVAVVVIFSQLFGREFGLVNLVLGVFGIDPVNWQADVGSSHVAIALMIMWRWTGYNTLIYLAAMQAVPRELYEAATLDGASGARQLRRITIPMIRPTIIFTVIVTTIGSMQIIAEPLLFGAQVSNGASVTGGTDRQFQTLALYLYEKGFRSFEFGYASAAAWVMFLLVVLVVGFNYLVVRRMRGGLD</sequence>
<evidence type="ECO:0000256" key="7">
    <source>
        <dbReference type="RuleBase" id="RU363032"/>
    </source>
</evidence>
<accession>A0ABV6U341</accession>
<comment type="subcellular location">
    <subcellularLocation>
        <location evidence="1 7">Cell membrane</location>
        <topology evidence="1 7">Multi-pass membrane protein</topology>
    </subcellularLocation>
</comment>
<feature type="transmembrane region" description="Helical" evidence="7">
    <location>
        <begin position="111"/>
        <end position="132"/>
    </location>
</feature>
<evidence type="ECO:0000256" key="1">
    <source>
        <dbReference type="ARBA" id="ARBA00004651"/>
    </source>
</evidence>
<dbReference type="CDD" id="cd06261">
    <property type="entry name" value="TM_PBP2"/>
    <property type="match status" value="1"/>
</dbReference>
<evidence type="ECO:0000256" key="2">
    <source>
        <dbReference type="ARBA" id="ARBA00022448"/>
    </source>
</evidence>
<dbReference type="InterPro" id="IPR000515">
    <property type="entry name" value="MetI-like"/>
</dbReference>
<dbReference type="InterPro" id="IPR035906">
    <property type="entry name" value="MetI-like_sf"/>
</dbReference>
<keyword evidence="11" id="KW-1185">Reference proteome</keyword>
<reference evidence="10 11" key="1">
    <citation type="submission" date="2024-09" db="EMBL/GenBank/DDBJ databases">
        <authorList>
            <person name="Sun Q."/>
            <person name="Mori K."/>
        </authorList>
    </citation>
    <scope>NUCLEOTIDE SEQUENCE [LARGE SCALE GENOMIC DNA]</scope>
    <source>
        <strain evidence="10 11">TBRC 1851</strain>
    </source>
</reference>
<feature type="domain" description="ABC transmembrane type-1" evidence="9">
    <location>
        <begin position="107"/>
        <end position="328"/>
    </location>
</feature>
<comment type="similarity">
    <text evidence="7">Belongs to the binding-protein-dependent transport system permease family.</text>
</comment>
<dbReference type="RefSeq" id="WP_394301049.1">
    <property type="nucleotide sequence ID" value="NZ_JBHMQT010000018.1"/>
</dbReference>
<feature type="transmembrane region" description="Helical" evidence="7">
    <location>
        <begin position="307"/>
        <end position="331"/>
    </location>
</feature>
<keyword evidence="4 7" id="KW-0812">Transmembrane</keyword>
<evidence type="ECO:0000313" key="10">
    <source>
        <dbReference type="EMBL" id="MFC0862861.1"/>
    </source>
</evidence>
<name>A0ABV6U341_9ACTN</name>
<dbReference type="InterPro" id="IPR051393">
    <property type="entry name" value="ABC_transporter_permease"/>
</dbReference>
<feature type="compositionally biased region" description="Polar residues" evidence="8">
    <location>
        <begin position="1"/>
        <end position="14"/>
    </location>
</feature>
<comment type="caution">
    <text evidence="10">The sequence shown here is derived from an EMBL/GenBank/DDBJ whole genome shotgun (WGS) entry which is preliminary data.</text>
</comment>
<proteinExistence type="inferred from homology"/>
<evidence type="ECO:0000256" key="5">
    <source>
        <dbReference type="ARBA" id="ARBA00022989"/>
    </source>
</evidence>
<protein>
    <submittedName>
        <fullName evidence="10">Carbohydrate ABC transporter permease</fullName>
    </submittedName>
</protein>
<dbReference type="Gene3D" id="1.10.3720.10">
    <property type="entry name" value="MetI-like"/>
    <property type="match status" value="1"/>
</dbReference>
<feature type="transmembrane region" description="Helical" evidence="7">
    <location>
        <begin position="195"/>
        <end position="216"/>
    </location>
</feature>
<keyword evidence="2 7" id="KW-0813">Transport</keyword>
<dbReference type="EMBL" id="JBHMQT010000018">
    <property type="protein sequence ID" value="MFC0862861.1"/>
    <property type="molecule type" value="Genomic_DNA"/>
</dbReference>
<feature type="region of interest" description="Disordered" evidence="8">
    <location>
        <begin position="1"/>
        <end position="32"/>
    </location>
</feature>
<dbReference type="Pfam" id="PF00528">
    <property type="entry name" value="BPD_transp_1"/>
    <property type="match status" value="1"/>
</dbReference>
<dbReference type="SUPFAM" id="SSF161098">
    <property type="entry name" value="MetI-like"/>
    <property type="match status" value="1"/>
</dbReference>
<dbReference type="PANTHER" id="PTHR30193:SF37">
    <property type="entry name" value="INNER MEMBRANE ABC TRANSPORTER PERMEASE PROTEIN YCJO"/>
    <property type="match status" value="1"/>
</dbReference>
<dbReference type="PANTHER" id="PTHR30193">
    <property type="entry name" value="ABC TRANSPORTER PERMEASE PROTEIN"/>
    <property type="match status" value="1"/>
</dbReference>
<feature type="transmembrane region" description="Helical" evidence="7">
    <location>
        <begin position="246"/>
        <end position="267"/>
    </location>
</feature>
<dbReference type="Proteomes" id="UP001589870">
    <property type="component" value="Unassembled WGS sequence"/>
</dbReference>
<evidence type="ECO:0000313" key="11">
    <source>
        <dbReference type="Proteomes" id="UP001589870"/>
    </source>
</evidence>
<evidence type="ECO:0000256" key="8">
    <source>
        <dbReference type="SAM" id="MobiDB-lite"/>
    </source>
</evidence>
<feature type="transmembrane region" description="Helical" evidence="7">
    <location>
        <begin position="50"/>
        <end position="73"/>
    </location>
</feature>
<evidence type="ECO:0000259" key="9">
    <source>
        <dbReference type="PROSITE" id="PS50928"/>
    </source>
</evidence>
<keyword evidence="6 7" id="KW-0472">Membrane</keyword>
<keyword evidence="5 7" id="KW-1133">Transmembrane helix</keyword>
<evidence type="ECO:0000256" key="3">
    <source>
        <dbReference type="ARBA" id="ARBA00022475"/>
    </source>
</evidence>
<dbReference type="PROSITE" id="PS50928">
    <property type="entry name" value="ABC_TM1"/>
    <property type="match status" value="1"/>
</dbReference>